<gene>
    <name evidence="6" type="ORF">CDG68_08830</name>
    <name evidence="7" type="ORF">EXU28_13660</name>
</gene>
<dbReference type="InterPro" id="IPR001610">
    <property type="entry name" value="PAC"/>
</dbReference>
<evidence type="ECO:0000259" key="2">
    <source>
        <dbReference type="PROSITE" id="PS50112"/>
    </source>
</evidence>
<reference evidence="7 9" key="2">
    <citation type="submission" date="2019-02" db="EMBL/GenBank/DDBJ databases">
        <title>The Batch Genome Submission of Acinetobacter spp. strains.</title>
        <authorList>
            <person name="Qin J."/>
            <person name="Hu Y."/>
            <person name="Ye H."/>
            <person name="Wei L."/>
            <person name="Feng Y."/>
            <person name="Zong Z."/>
        </authorList>
    </citation>
    <scope>NUCLEOTIDE SEQUENCE [LARGE SCALE GENOMIC DNA]</scope>
    <source>
        <strain evidence="7 9">WCHAW060049</strain>
    </source>
</reference>
<dbReference type="EMBL" id="SGSQ01000021">
    <property type="protein sequence ID" value="RZG44833.1"/>
    <property type="molecule type" value="Genomic_DNA"/>
</dbReference>
<feature type="transmembrane region" description="Helical" evidence="1">
    <location>
        <begin position="176"/>
        <end position="195"/>
    </location>
</feature>
<dbReference type="CDD" id="cd01949">
    <property type="entry name" value="GGDEF"/>
    <property type="match status" value="1"/>
</dbReference>
<dbReference type="SUPFAM" id="SSF141868">
    <property type="entry name" value="EAL domain-like"/>
    <property type="match status" value="1"/>
</dbReference>
<dbReference type="InterPro" id="IPR043128">
    <property type="entry name" value="Rev_trsase/Diguanyl_cyclase"/>
</dbReference>
<sequence length="953" mass="111017">MNDVQEELLSYGVNSSNIRKIAKQLRIFFLWLLFSCVSDVFIYFCLFHKTSSALTIWLALSSFFILSFFIFNTYVTYQYKIKKFKYINTLFQVFCLILGSLLGLGIYILNLEISLMPNTVAPFYSFLLSGFLLSFPSMMAMNFLNQRFSYFLAFYIPAVTPIFSVPLLFPTNTNEIYSTIFIIWFLLLFFCAYVSHKIYIRAENLNTKNKFLFKQSQERLEESQYLQQQLKSEISKTQAMKDELQMHNHLLEQTVKERIYDFKQINDRLENHQANLSFAHETAGIHSWVWNIEKRTFEIANSKSDVEFRQLNLKPNSINDYIHPDDIANYKTLLIQHLKGKSGRFEAIYRIKHDDQWCWVQDIGKVVSKNSKNKPLRMVGIQRNIQKEKTDQEKLKLAANVLDQVAEGVFVLDNNLCYLEVNPYFEKLLNYKEEEVIGRHLFDITINNNPKIQQEYTLITQELIRDGEYESEIQVDFTSGKKVILWVHINAIYDEKNKVANYVGIITDLTDRKKQEQRLSYLEHYDILTDLPNRFYFKQQLHNYLTHYSDSFKSFAVLRINIDRFKLFNEFTSHKDGDELLKQVANRLRLSCTHASLIAYLNNDDFAVIYNLSSCNIDIHQQTQKLLEDFKQLFEINGQEQIITISIGAAIYPEHGLQLDSLNGHAESALNEAKRLGGNTVYFYSNKKTAIHNQEVNLENELRKAIKNKELAVHYQPKICIRTNRIYGFEALIRWLHPIHGYISPDIFIPLAEETSLISDIGLFVLHETCKQIQEWQGLGFDHFRVSINIVAQQIYRGELVDEIDYALQKYNISGDMLELELTESTLFDKSEDVNILLQQLKERHISISLDDFGTGYSSLAYLTSYPFDILKIDKAFISKIGQEKDEAIVNAIIAMGNAIGITLVAEGVETREQMLFLEKHGCYILQGFYFSKALSSADSTKYLEQHKLITIC</sequence>
<feature type="domain" description="EAL" evidence="4">
    <location>
        <begin position="695"/>
        <end position="948"/>
    </location>
</feature>
<dbReference type="AlphaFoldDB" id="A0A3G2T0M0"/>
<evidence type="ECO:0000256" key="1">
    <source>
        <dbReference type="SAM" id="Phobius"/>
    </source>
</evidence>
<dbReference type="InterPro" id="IPR000700">
    <property type="entry name" value="PAS-assoc_C"/>
</dbReference>
<dbReference type="NCBIfam" id="TIGR00254">
    <property type="entry name" value="GGDEF"/>
    <property type="match status" value="1"/>
</dbReference>
<dbReference type="Pfam" id="PF00563">
    <property type="entry name" value="EAL"/>
    <property type="match status" value="1"/>
</dbReference>
<keyword evidence="1" id="KW-1133">Transmembrane helix</keyword>
<dbReference type="CDD" id="cd00130">
    <property type="entry name" value="PAS"/>
    <property type="match status" value="1"/>
</dbReference>
<dbReference type="InterPro" id="IPR052155">
    <property type="entry name" value="Biofilm_reg_signaling"/>
</dbReference>
<dbReference type="InterPro" id="IPR000014">
    <property type="entry name" value="PAS"/>
</dbReference>
<keyword evidence="1" id="KW-0472">Membrane</keyword>
<dbReference type="SMART" id="SM00086">
    <property type="entry name" value="PAC"/>
    <property type="match status" value="2"/>
</dbReference>
<protein>
    <submittedName>
        <fullName evidence="6">EAL domain-containing protein</fullName>
    </submittedName>
</protein>
<dbReference type="PROSITE" id="PS50112">
    <property type="entry name" value="PAS"/>
    <property type="match status" value="1"/>
</dbReference>
<evidence type="ECO:0000259" key="4">
    <source>
        <dbReference type="PROSITE" id="PS50883"/>
    </source>
</evidence>
<dbReference type="Pfam" id="PF00990">
    <property type="entry name" value="GGDEF"/>
    <property type="match status" value="1"/>
</dbReference>
<feature type="transmembrane region" description="Helical" evidence="1">
    <location>
        <begin position="121"/>
        <end position="141"/>
    </location>
</feature>
<dbReference type="InterPro" id="IPR013655">
    <property type="entry name" value="PAS_fold_3"/>
</dbReference>
<dbReference type="NCBIfam" id="TIGR00229">
    <property type="entry name" value="sensory_box"/>
    <property type="match status" value="1"/>
</dbReference>
<dbReference type="PANTHER" id="PTHR44757">
    <property type="entry name" value="DIGUANYLATE CYCLASE DGCP"/>
    <property type="match status" value="1"/>
</dbReference>
<feature type="domain" description="GGDEF" evidence="5">
    <location>
        <begin position="553"/>
        <end position="686"/>
    </location>
</feature>
<feature type="transmembrane region" description="Helical" evidence="1">
    <location>
        <begin position="56"/>
        <end position="77"/>
    </location>
</feature>
<evidence type="ECO:0000313" key="8">
    <source>
        <dbReference type="Proteomes" id="UP000279962"/>
    </source>
</evidence>
<proteinExistence type="predicted"/>
<evidence type="ECO:0000313" key="7">
    <source>
        <dbReference type="EMBL" id="RZG44833.1"/>
    </source>
</evidence>
<dbReference type="SMART" id="SM00267">
    <property type="entry name" value="GGDEF"/>
    <property type="match status" value="1"/>
</dbReference>
<name>A0A3G2T0M0_9GAMM</name>
<evidence type="ECO:0000259" key="5">
    <source>
        <dbReference type="PROSITE" id="PS50887"/>
    </source>
</evidence>
<dbReference type="RefSeq" id="WP_087553527.1">
    <property type="nucleotide sequence ID" value="NZ_CP033133.1"/>
</dbReference>
<dbReference type="InterPro" id="IPR035965">
    <property type="entry name" value="PAS-like_dom_sf"/>
</dbReference>
<dbReference type="Pfam" id="PF08447">
    <property type="entry name" value="PAS_3"/>
    <property type="match status" value="1"/>
</dbReference>
<dbReference type="Proteomes" id="UP000293863">
    <property type="component" value="Unassembled WGS sequence"/>
</dbReference>
<reference evidence="6 8" key="1">
    <citation type="submission" date="2018-10" db="EMBL/GenBank/DDBJ databases">
        <title>The complete genome of Acinetobacter wuhouensis strain WCHAW010062.</title>
        <authorList>
            <person name="Hu Y."/>
            <person name="Long H."/>
            <person name="Feng Y."/>
            <person name="Zong Z."/>
        </authorList>
    </citation>
    <scope>NUCLEOTIDE SEQUENCE [LARGE SCALE GENOMIC DNA]</scope>
    <source>
        <strain evidence="6 8">WCHAW010062</strain>
    </source>
</reference>
<dbReference type="Proteomes" id="UP000279962">
    <property type="component" value="Chromosome"/>
</dbReference>
<organism evidence="6 8">
    <name type="scientific">Acinetobacter wuhouensis</name>
    <dbReference type="NCBI Taxonomy" id="1879050"/>
    <lineage>
        <taxon>Bacteria</taxon>
        <taxon>Pseudomonadati</taxon>
        <taxon>Pseudomonadota</taxon>
        <taxon>Gammaproteobacteria</taxon>
        <taxon>Moraxellales</taxon>
        <taxon>Moraxellaceae</taxon>
        <taxon>Acinetobacter</taxon>
    </lineage>
</organism>
<dbReference type="PROSITE" id="PS50113">
    <property type="entry name" value="PAC"/>
    <property type="match status" value="1"/>
</dbReference>
<dbReference type="SUPFAM" id="SSF55073">
    <property type="entry name" value="Nucleotide cyclase"/>
    <property type="match status" value="1"/>
</dbReference>
<dbReference type="Gene3D" id="3.30.70.270">
    <property type="match status" value="1"/>
</dbReference>
<keyword evidence="9" id="KW-1185">Reference proteome</keyword>
<dbReference type="InterPro" id="IPR000160">
    <property type="entry name" value="GGDEF_dom"/>
</dbReference>
<dbReference type="InterPro" id="IPR035919">
    <property type="entry name" value="EAL_sf"/>
</dbReference>
<dbReference type="PROSITE" id="PS50887">
    <property type="entry name" value="GGDEF"/>
    <property type="match status" value="1"/>
</dbReference>
<dbReference type="Gene3D" id="3.20.20.450">
    <property type="entry name" value="EAL domain"/>
    <property type="match status" value="1"/>
</dbReference>
<evidence type="ECO:0000313" key="9">
    <source>
        <dbReference type="Proteomes" id="UP000293863"/>
    </source>
</evidence>
<feature type="transmembrane region" description="Helical" evidence="1">
    <location>
        <begin position="148"/>
        <end position="170"/>
    </location>
</feature>
<dbReference type="SMART" id="SM00052">
    <property type="entry name" value="EAL"/>
    <property type="match status" value="1"/>
</dbReference>
<dbReference type="EMBL" id="CP033133">
    <property type="protein sequence ID" value="AYO53723.1"/>
    <property type="molecule type" value="Genomic_DNA"/>
</dbReference>
<dbReference type="CDD" id="cd01948">
    <property type="entry name" value="EAL"/>
    <property type="match status" value="1"/>
</dbReference>
<evidence type="ECO:0000313" key="6">
    <source>
        <dbReference type="EMBL" id="AYO53723.1"/>
    </source>
</evidence>
<keyword evidence="1" id="KW-0812">Transmembrane</keyword>
<dbReference type="InterPro" id="IPR029787">
    <property type="entry name" value="Nucleotide_cyclase"/>
</dbReference>
<feature type="transmembrane region" description="Helical" evidence="1">
    <location>
        <begin position="89"/>
        <end position="109"/>
    </location>
</feature>
<dbReference type="PROSITE" id="PS50883">
    <property type="entry name" value="EAL"/>
    <property type="match status" value="1"/>
</dbReference>
<dbReference type="Gene3D" id="3.30.450.20">
    <property type="entry name" value="PAS domain"/>
    <property type="match status" value="2"/>
</dbReference>
<dbReference type="PANTHER" id="PTHR44757:SF2">
    <property type="entry name" value="BIOFILM ARCHITECTURE MAINTENANCE PROTEIN MBAA"/>
    <property type="match status" value="1"/>
</dbReference>
<dbReference type="Pfam" id="PF13426">
    <property type="entry name" value="PAS_9"/>
    <property type="match status" value="1"/>
</dbReference>
<dbReference type="InterPro" id="IPR001633">
    <property type="entry name" value="EAL_dom"/>
</dbReference>
<feature type="domain" description="PAC" evidence="3">
    <location>
        <begin position="469"/>
        <end position="521"/>
    </location>
</feature>
<feature type="domain" description="PAS" evidence="2">
    <location>
        <begin position="394"/>
        <end position="442"/>
    </location>
</feature>
<feature type="transmembrane region" description="Helical" evidence="1">
    <location>
        <begin position="25"/>
        <end position="44"/>
    </location>
</feature>
<evidence type="ECO:0000259" key="3">
    <source>
        <dbReference type="PROSITE" id="PS50113"/>
    </source>
</evidence>
<dbReference type="SUPFAM" id="SSF55785">
    <property type="entry name" value="PYP-like sensor domain (PAS domain)"/>
    <property type="match status" value="2"/>
</dbReference>
<dbReference type="SMART" id="SM00091">
    <property type="entry name" value="PAS"/>
    <property type="match status" value="2"/>
</dbReference>
<accession>A0A3G2T0M0</accession>